<name>A0A2A5B3X4_9GAMM</name>
<dbReference type="PROSITE" id="PS51371">
    <property type="entry name" value="CBS"/>
    <property type="match status" value="2"/>
</dbReference>
<dbReference type="SUPFAM" id="SSF54631">
    <property type="entry name" value="CBS-domain pair"/>
    <property type="match status" value="1"/>
</dbReference>
<dbReference type="PANTHER" id="PTHR43080">
    <property type="entry name" value="CBS DOMAIN-CONTAINING PROTEIN CBSX3, MITOCHONDRIAL"/>
    <property type="match status" value="1"/>
</dbReference>
<dbReference type="InterPro" id="IPR046342">
    <property type="entry name" value="CBS_dom_sf"/>
</dbReference>
<protein>
    <recommendedName>
        <fullName evidence="3">CBS domain-containing protein</fullName>
    </recommendedName>
</protein>
<organism evidence="4 5">
    <name type="scientific">SAR86 cluster bacterium</name>
    <dbReference type="NCBI Taxonomy" id="2030880"/>
    <lineage>
        <taxon>Bacteria</taxon>
        <taxon>Pseudomonadati</taxon>
        <taxon>Pseudomonadota</taxon>
        <taxon>Gammaproteobacteria</taxon>
        <taxon>SAR86 cluster</taxon>
    </lineage>
</organism>
<evidence type="ECO:0000313" key="4">
    <source>
        <dbReference type="EMBL" id="PCJ26060.1"/>
    </source>
</evidence>
<proteinExistence type="predicted"/>
<dbReference type="CDD" id="cd02205">
    <property type="entry name" value="CBS_pair_SF"/>
    <property type="match status" value="1"/>
</dbReference>
<dbReference type="Gene3D" id="3.10.580.10">
    <property type="entry name" value="CBS-domain"/>
    <property type="match status" value="1"/>
</dbReference>
<reference evidence="5" key="1">
    <citation type="submission" date="2017-08" db="EMBL/GenBank/DDBJ databases">
        <title>A dynamic microbial community with high functional redundancy inhabits the cold, oxic subseafloor aquifer.</title>
        <authorList>
            <person name="Tully B.J."/>
            <person name="Wheat C.G."/>
            <person name="Glazer B.T."/>
            <person name="Huber J.A."/>
        </authorList>
    </citation>
    <scope>NUCLEOTIDE SEQUENCE [LARGE SCALE GENOMIC DNA]</scope>
</reference>
<feature type="domain" description="CBS" evidence="3">
    <location>
        <begin position="74"/>
        <end position="129"/>
    </location>
</feature>
<dbReference type="Proteomes" id="UP000218327">
    <property type="component" value="Unassembled WGS sequence"/>
</dbReference>
<keyword evidence="1 2" id="KW-0129">CBS domain</keyword>
<accession>A0A2A5B3X4</accession>
<evidence type="ECO:0000256" key="2">
    <source>
        <dbReference type="PROSITE-ProRule" id="PRU00703"/>
    </source>
</evidence>
<evidence type="ECO:0000259" key="3">
    <source>
        <dbReference type="PROSITE" id="PS51371"/>
    </source>
</evidence>
<dbReference type="InterPro" id="IPR000644">
    <property type="entry name" value="CBS_dom"/>
</dbReference>
<evidence type="ECO:0000313" key="5">
    <source>
        <dbReference type="Proteomes" id="UP000218327"/>
    </source>
</evidence>
<dbReference type="PANTHER" id="PTHR43080:SF2">
    <property type="entry name" value="CBS DOMAIN-CONTAINING PROTEIN"/>
    <property type="match status" value="1"/>
</dbReference>
<comment type="caution">
    <text evidence="4">The sequence shown here is derived from an EMBL/GenBank/DDBJ whole genome shotgun (WGS) entry which is preliminary data.</text>
</comment>
<dbReference type="EMBL" id="NVVJ01000013">
    <property type="protein sequence ID" value="PCJ26060.1"/>
    <property type="molecule type" value="Genomic_DNA"/>
</dbReference>
<sequence length="135" mass="14630">MLNPISSIMVEDFKVLPLDSTLAQARAFFSKYRLHSAPVVDVNGQCFGILSSIDLLHFCNEGENFQAKLTWEVCTHEIVKTEPQATIAEATNLMVEKNVSQLIVLEGKTIIGVLSGVDVLKSITSGKVIPQNAGG</sequence>
<dbReference type="AlphaFoldDB" id="A0A2A5B3X4"/>
<dbReference type="InterPro" id="IPR051257">
    <property type="entry name" value="Diverse_CBS-Domain"/>
</dbReference>
<dbReference type="SMART" id="SM00116">
    <property type="entry name" value="CBS"/>
    <property type="match status" value="2"/>
</dbReference>
<dbReference type="Pfam" id="PF00571">
    <property type="entry name" value="CBS"/>
    <property type="match status" value="2"/>
</dbReference>
<gene>
    <name evidence="4" type="ORF">COA96_06055</name>
</gene>
<evidence type="ECO:0000256" key="1">
    <source>
        <dbReference type="ARBA" id="ARBA00023122"/>
    </source>
</evidence>
<feature type="domain" description="CBS" evidence="3">
    <location>
        <begin position="9"/>
        <end position="65"/>
    </location>
</feature>